<gene>
    <name evidence="2" type="ORF">DFR68_11019</name>
</gene>
<feature type="transmembrane region" description="Helical" evidence="1">
    <location>
        <begin position="20"/>
        <end position="43"/>
    </location>
</feature>
<keyword evidence="1" id="KW-0812">Transmembrane</keyword>
<keyword evidence="3" id="KW-1185">Reference proteome</keyword>
<protein>
    <recommendedName>
        <fullName evidence="4">Lumazine-binding protein</fullName>
    </recommendedName>
</protein>
<dbReference type="OrthoDB" id="4464858at2"/>
<keyword evidence="1" id="KW-1133">Transmembrane helix</keyword>
<dbReference type="RefSeq" id="WP_084520362.1">
    <property type="nucleotide sequence ID" value="NZ_QQAZ01000010.1"/>
</dbReference>
<dbReference type="EMBL" id="QQAZ01000010">
    <property type="protein sequence ID" value="RDI46614.1"/>
    <property type="molecule type" value="Genomic_DNA"/>
</dbReference>
<evidence type="ECO:0000313" key="3">
    <source>
        <dbReference type="Proteomes" id="UP000255355"/>
    </source>
</evidence>
<evidence type="ECO:0008006" key="4">
    <source>
        <dbReference type="Google" id="ProtNLM"/>
    </source>
</evidence>
<evidence type="ECO:0000256" key="1">
    <source>
        <dbReference type="SAM" id="Phobius"/>
    </source>
</evidence>
<dbReference type="Proteomes" id="UP000255355">
    <property type="component" value="Unassembled WGS sequence"/>
</dbReference>
<sequence>MDETPEDAPAIDQRETTRSVIPFVAAAVVAVLVIGGIVALALARPVENNVTDSDRIAAAVRNFSTAQADSDAGRRATTACPGFDEGRSPLGPGVLGKQVDVAKVADTRLDGDRATAAVTSAIDGRESTATWHLARIDGTWLVCGG</sequence>
<dbReference type="AlphaFoldDB" id="A0A370GVK4"/>
<name>A0A370GVK4_9NOCA</name>
<evidence type="ECO:0000313" key="2">
    <source>
        <dbReference type="EMBL" id="RDI46614.1"/>
    </source>
</evidence>
<keyword evidence="1" id="KW-0472">Membrane</keyword>
<accession>A0A370GVK4</accession>
<comment type="caution">
    <text evidence="2">The sequence shown here is derived from an EMBL/GenBank/DDBJ whole genome shotgun (WGS) entry which is preliminary data.</text>
</comment>
<proteinExistence type="predicted"/>
<reference evidence="2 3" key="1">
    <citation type="submission" date="2018-07" db="EMBL/GenBank/DDBJ databases">
        <title>Genomic Encyclopedia of Type Strains, Phase IV (KMG-IV): sequencing the most valuable type-strain genomes for metagenomic binning, comparative biology and taxonomic classification.</title>
        <authorList>
            <person name="Goeker M."/>
        </authorList>
    </citation>
    <scope>NUCLEOTIDE SEQUENCE [LARGE SCALE GENOMIC DNA]</scope>
    <source>
        <strain evidence="2 3">DSM 44952</strain>
    </source>
</reference>
<dbReference type="STRING" id="1210089.GCA_001613165_07259"/>
<organism evidence="2 3">
    <name type="scientific">Nocardia mexicana</name>
    <dbReference type="NCBI Taxonomy" id="279262"/>
    <lineage>
        <taxon>Bacteria</taxon>
        <taxon>Bacillati</taxon>
        <taxon>Actinomycetota</taxon>
        <taxon>Actinomycetes</taxon>
        <taxon>Mycobacteriales</taxon>
        <taxon>Nocardiaceae</taxon>
        <taxon>Nocardia</taxon>
    </lineage>
</organism>